<evidence type="ECO:0000313" key="3">
    <source>
        <dbReference type="Proteomes" id="UP000051660"/>
    </source>
</evidence>
<dbReference type="EMBL" id="LLYB01000055">
    <property type="protein sequence ID" value="KRR25636.1"/>
    <property type="molecule type" value="Genomic_DNA"/>
</dbReference>
<evidence type="ECO:0000259" key="1">
    <source>
        <dbReference type="Pfam" id="PF01494"/>
    </source>
</evidence>
<dbReference type="SUPFAM" id="SSF51905">
    <property type="entry name" value="FAD/NAD(P)-binding domain"/>
    <property type="match status" value="1"/>
</dbReference>
<dbReference type="PANTHER" id="PTHR43422">
    <property type="entry name" value="THIAMINE THIAZOLE SYNTHASE"/>
    <property type="match status" value="1"/>
</dbReference>
<dbReference type="PANTHER" id="PTHR43422:SF3">
    <property type="entry name" value="THIAMINE THIAZOLE SYNTHASE"/>
    <property type="match status" value="1"/>
</dbReference>
<proteinExistence type="predicted"/>
<dbReference type="Proteomes" id="UP000051660">
    <property type="component" value="Unassembled WGS sequence"/>
</dbReference>
<organism evidence="2 3">
    <name type="scientific">Bradyrhizobium lablabi</name>
    <dbReference type="NCBI Taxonomy" id="722472"/>
    <lineage>
        <taxon>Bacteria</taxon>
        <taxon>Pseudomonadati</taxon>
        <taxon>Pseudomonadota</taxon>
        <taxon>Alphaproteobacteria</taxon>
        <taxon>Hyphomicrobiales</taxon>
        <taxon>Nitrobacteraceae</taxon>
        <taxon>Bradyrhizobium</taxon>
    </lineage>
</organism>
<dbReference type="AlphaFoldDB" id="A0A0R3MZY7"/>
<reference evidence="2 3" key="1">
    <citation type="submission" date="2014-03" db="EMBL/GenBank/DDBJ databases">
        <title>Bradyrhizobium valentinum sp. nov., isolated from effective nodules of Lupinus mariae-josephae, a lupine endemic of basic-lime soils in Eastern Spain.</title>
        <authorList>
            <person name="Duran D."/>
            <person name="Rey L."/>
            <person name="Navarro A."/>
            <person name="Busquets A."/>
            <person name="Imperial J."/>
            <person name="Ruiz-Argueso T."/>
        </authorList>
    </citation>
    <scope>NUCLEOTIDE SEQUENCE [LARGE SCALE GENOMIC DNA]</scope>
    <source>
        <strain evidence="2 3">CCBAU 23086</strain>
    </source>
</reference>
<dbReference type="InterPro" id="IPR036188">
    <property type="entry name" value="FAD/NAD-bd_sf"/>
</dbReference>
<sequence length="450" mass="49177">MHAPFQEENMPDPARSHAVVIGAGMAGLTAAQAISRHFGKVTVIERDVLPAEAAPRRGTPQCQHAHMLLAGGLKALQTLFPGFENDLAEAGAVKIRAGKDLRFERPGFDPFPIRDLGFDIFSMSRPLLEAVTRRRVLQAPNIGICMRSRVTGLVASRDARRIKAIRYETGDEPAVTVEADLVVEASGRCGLTLQLLEELSLERPEETEIGMDQAYASTIVERPIDHNADWLGNIVLPSAPASSRGAFLFPIESQRWLLSVGGNHGDAPPGDRAGFMDFVRSLRTPTIYDAVKDACPLTDIVRYQLPCSTRRHFERLESFPTGLLAIGDAFCRFNPVFGQGMSVAAQEAVILDRLLAEDVPEERLARDFFAAIQNTIAAPWGVAVSDFVYPATRGVRPADFAQRLQYGIALTKLAADDPEVHRLTVEVSQLLKPQAALREPALAARVMALM</sequence>
<dbReference type="GO" id="GO:0071949">
    <property type="term" value="F:FAD binding"/>
    <property type="evidence" value="ECO:0007669"/>
    <property type="project" value="InterPro"/>
</dbReference>
<comment type="caution">
    <text evidence="2">The sequence shown here is derived from an EMBL/GenBank/DDBJ whole genome shotgun (WGS) entry which is preliminary data.</text>
</comment>
<dbReference type="InterPro" id="IPR002938">
    <property type="entry name" value="FAD-bd"/>
</dbReference>
<protein>
    <recommendedName>
        <fullName evidence="1">FAD-binding domain-containing protein</fullName>
    </recommendedName>
</protein>
<name>A0A0R3MZY7_9BRAD</name>
<feature type="domain" description="FAD-binding" evidence="1">
    <location>
        <begin position="18"/>
        <end position="358"/>
    </location>
</feature>
<gene>
    <name evidence="2" type="ORF">CQ14_18450</name>
</gene>
<accession>A0A0R3MZY7</accession>
<evidence type="ECO:0000313" key="2">
    <source>
        <dbReference type="EMBL" id="KRR25636.1"/>
    </source>
</evidence>
<dbReference type="Pfam" id="PF01494">
    <property type="entry name" value="FAD_binding_3"/>
    <property type="match status" value="1"/>
</dbReference>
<dbReference type="Gene3D" id="3.50.50.60">
    <property type="entry name" value="FAD/NAD(P)-binding domain"/>
    <property type="match status" value="1"/>
</dbReference>